<name>A0A0C9NAL0_SPHPI</name>
<dbReference type="AlphaFoldDB" id="A0A0C9NAL0"/>
<feature type="signal peptide" evidence="1">
    <location>
        <begin position="1"/>
        <end position="19"/>
    </location>
</feature>
<dbReference type="InterPro" id="IPR007497">
    <property type="entry name" value="SIMPL/DUF541"/>
</dbReference>
<protein>
    <submittedName>
        <fullName evidence="2">DNA, contig: SP615</fullName>
    </submittedName>
</protein>
<keyword evidence="3" id="KW-1185">Reference proteome</keyword>
<gene>
    <name evidence="2" type="ORF">SP6_15_00100</name>
</gene>
<dbReference type="Gene3D" id="3.30.110.170">
    <property type="entry name" value="Protein of unknown function (DUF541), domain 1"/>
    <property type="match status" value="1"/>
</dbReference>
<dbReference type="PANTHER" id="PTHR34387">
    <property type="entry name" value="SLR1258 PROTEIN"/>
    <property type="match status" value="1"/>
</dbReference>
<sequence length="251" mass="26170">MKRRMIGILLALSASGAIAQTTTPPQIQVSATGTAKTPPDRVTVAYRVRGEGATSDEATAKLRDSAKAIRNGAEGLLRGAMELHASDFDIAPVRSRECTQNSYGQAQLSTGPCAILGYVATMPVSIDTPRIGDAGTLVGLIGRLGGLDAGLQRYWLSDDTVARQQAMRVALASAKAQAQLIAEGSGAKLGPLIRVQDGSFRDTTITVTAARAPQAPPPPPPPPAPEPIRIDLSPAPIQTNVNVMVAYAIDQ</sequence>
<evidence type="ECO:0000313" key="3">
    <source>
        <dbReference type="Proteomes" id="UP000032025"/>
    </source>
</evidence>
<dbReference type="GO" id="GO:0006974">
    <property type="term" value="P:DNA damage response"/>
    <property type="evidence" value="ECO:0007669"/>
    <property type="project" value="TreeGrafter"/>
</dbReference>
<reference evidence="2 3" key="1">
    <citation type="submission" date="2014-08" db="EMBL/GenBank/DDBJ databases">
        <title>Whole genome shotgun sequence of Sphingomonas paucimobilis NBRC 13935.</title>
        <authorList>
            <person name="Hosoyama A."/>
            <person name="Hashimoto M."/>
            <person name="Hosoyama Y."/>
            <person name="Noguchi M."/>
            <person name="Uohara A."/>
            <person name="Ohji S."/>
            <person name="Katano-Makiyama Y."/>
            <person name="Ichikawa N."/>
            <person name="Kimura A."/>
            <person name="Yamazoe A."/>
            <person name="Fujita N."/>
        </authorList>
    </citation>
    <scope>NUCLEOTIDE SEQUENCE [LARGE SCALE GENOMIC DNA]</scope>
    <source>
        <strain evidence="2 3">NBRC 13935</strain>
    </source>
</reference>
<feature type="chain" id="PRO_5002200105" evidence="1">
    <location>
        <begin position="20"/>
        <end position="251"/>
    </location>
</feature>
<evidence type="ECO:0000256" key="1">
    <source>
        <dbReference type="SAM" id="SignalP"/>
    </source>
</evidence>
<dbReference type="InterPro" id="IPR052022">
    <property type="entry name" value="26kDa_periplasmic_antigen"/>
</dbReference>
<proteinExistence type="predicted"/>
<dbReference type="Pfam" id="PF04402">
    <property type="entry name" value="SIMPL"/>
    <property type="match status" value="1"/>
</dbReference>
<dbReference type="Gene3D" id="3.30.70.2970">
    <property type="entry name" value="Protein of unknown function (DUF541), domain 2"/>
    <property type="match status" value="1"/>
</dbReference>
<dbReference type="Proteomes" id="UP000032025">
    <property type="component" value="Unassembled WGS sequence"/>
</dbReference>
<organism evidence="2 3">
    <name type="scientific">Sphingomonas paucimobilis NBRC 13935</name>
    <dbReference type="NCBI Taxonomy" id="1219050"/>
    <lineage>
        <taxon>Bacteria</taxon>
        <taxon>Pseudomonadati</taxon>
        <taxon>Pseudomonadota</taxon>
        <taxon>Alphaproteobacteria</taxon>
        <taxon>Sphingomonadales</taxon>
        <taxon>Sphingomonadaceae</taxon>
        <taxon>Sphingomonas</taxon>
    </lineage>
</organism>
<keyword evidence="1" id="KW-0732">Signal</keyword>
<evidence type="ECO:0000313" key="2">
    <source>
        <dbReference type="EMBL" id="GAN13257.1"/>
    </source>
</evidence>
<dbReference type="EMBL" id="BBJS01000015">
    <property type="protein sequence ID" value="GAN13257.1"/>
    <property type="molecule type" value="Genomic_DNA"/>
</dbReference>
<comment type="caution">
    <text evidence="2">The sequence shown here is derived from an EMBL/GenBank/DDBJ whole genome shotgun (WGS) entry which is preliminary data.</text>
</comment>
<accession>A0A0C9NAL0</accession>
<dbReference type="PANTHER" id="PTHR34387:SF2">
    <property type="entry name" value="SLR1258 PROTEIN"/>
    <property type="match status" value="1"/>
</dbReference>